<dbReference type="GO" id="GO:0000271">
    <property type="term" value="P:polysaccharide biosynthetic process"/>
    <property type="evidence" value="ECO:0007669"/>
    <property type="project" value="TreeGrafter"/>
</dbReference>
<feature type="transmembrane region" description="Helical" evidence="1">
    <location>
        <begin position="260"/>
        <end position="278"/>
    </location>
</feature>
<evidence type="ECO:0000256" key="1">
    <source>
        <dbReference type="SAM" id="Phobius"/>
    </source>
</evidence>
<feature type="transmembrane region" description="Helical" evidence="1">
    <location>
        <begin position="325"/>
        <end position="348"/>
    </location>
</feature>
<dbReference type="EMBL" id="JAJA02000001">
    <property type="protein sequence ID" value="KWS04478.1"/>
    <property type="molecule type" value="Genomic_DNA"/>
</dbReference>
<feature type="transmembrane region" description="Helical" evidence="1">
    <location>
        <begin position="170"/>
        <end position="187"/>
    </location>
</feature>
<dbReference type="RefSeq" id="WP_082723559.1">
    <property type="nucleotide sequence ID" value="NZ_JAJA02000001.1"/>
</dbReference>
<feature type="transmembrane region" description="Helical" evidence="1">
    <location>
        <begin position="16"/>
        <end position="33"/>
    </location>
</feature>
<feature type="transmembrane region" description="Helical" evidence="1">
    <location>
        <begin position="287"/>
        <end position="305"/>
    </location>
</feature>
<name>A0A120AGE9_9GAMM</name>
<dbReference type="PANTHER" id="PTHR23028:SF53">
    <property type="entry name" value="ACYL_TRANSF_3 DOMAIN-CONTAINING PROTEIN"/>
    <property type="match status" value="1"/>
</dbReference>
<keyword evidence="4" id="KW-1185">Reference proteome</keyword>
<sequence>MSKDYSGELTQRLPQLDALRGIAALYVVIYHVMAMPDPDLSVPAWALPIVGMGGSGVVLFFVMSAFSLCLTWPRHAASGLPLRSFYLSRLARIAPLMLALLSVMIFKDQFRAVPLRGYDEVAWNYSLLFGLSPQWQQGIVMGSWTIGVEMLFYAIFPLIALYVRGLWAQLALLVLSYLLALWAKTGLPADWAHFGGHVGLLRQLPVFALGCVLFELWRRLRELPQRRKHIVGVSLLLLGVLAQGALFYGRLPPIPGIADGWYLSALFYGLMLLGLLLASNRVLVNRATCFLGTISYSLYLVHPFVVSRSYGVFAKFYAALPEGTAYFACLGLSLALVIPASWLTYRFIEKPGIRLGHRLFAWARARRGSFADQDQARGLAS</sequence>
<keyword evidence="1" id="KW-1133">Transmembrane helix</keyword>
<feature type="transmembrane region" description="Helical" evidence="1">
    <location>
        <begin position="139"/>
        <end position="163"/>
    </location>
</feature>
<keyword evidence="1" id="KW-0812">Transmembrane</keyword>
<dbReference type="GO" id="GO:0016020">
    <property type="term" value="C:membrane"/>
    <property type="evidence" value="ECO:0007669"/>
    <property type="project" value="TreeGrafter"/>
</dbReference>
<organism evidence="3 4">
    <name type="scientific">Lysobacter capsici AZ78</name>
    <dbReference type="NCBI Taxonomy" id="1444315"/>
    <lineage>
        <taxon>Bacteria</taxon>
        <taxon>Pseudomonadati</taxon>
        <taxon>Pseudomonadota</taxon>
        <taxon>Gammaproteobacteria</taxon>
        <taxon>Lysobacterales</taxon>
        <taxon>Lysobacteraceae</taxon>
        <taxon>Lysobacter</taxon>
    </lineage>
</organism>
<dbReference type="InterPro" id="IPR002656">
    <property type="entry name" value="Acyl_transf_3_dom"/>
</dbReference>
<comment type="caution">
    <text evidence="3">The sequence shown here is derived from an EMBL/GenBank/DDBJ whole genome shotgun (WGS) entry which is preliminary data.</text>
</comment>
<evidence type="ECO:0000313" key="4">
    <source>
        <dbReference type="Proteomes" id="UP000023435"/>
    </source>
</evidence>
<dbReference type="InterPro" id="IPR050879">
    <property type="entry name" value="Acyltransferase_3"/>
</dbReference>
<proteinExistence type="predicted"/>
<evidence type="ECO:0000313" key="3">
    <source>
        <dbReference type="EMBL" id="KWS04478.1"/>
    </source>
</evidence>
<gene>
    <name evidence="3" type="ORF">AZ78_2027</name>
</gene>
<protein>
    <submittedName>
        <fullName evidence="3">Exopolysaccharide production protein ExoZ</fullName>
    </submittedName>
</protein>
<dbReference type="AlphaFoldDB" id="A0A120AGE9"/>
<feature type="transmembrane region" description="Helical" evidence="1">
    <location>
        <begin position="90"/>
        <end position="106"/>
    </location>
</feature>
<evidence type="ECO:0000259" key="2">
    <source>
        <dbReference type="Pfam" id="PF01757"/>
    </source>
</evidence>
<accession>A0A120AGE9</accession>
<dbReference type="GO" id="GO:0016747">
    <property type="term" value="F:acyltransferase activity, transferring groups other than amino-acyl groups"/>
    <property type="evidence" value="ECO:0007669"/>
    <property type="project" value="InterPro"/>
</dbReference>
<dbReference type="PANTHER" id="PTHR23028">
    <property type="entry name" value="ACETYLTRANSFERASE"/>
    <property type="match status" value="1"/>
</dbReference>
<reference evidence="3 4" key="1">
    <citation type="journal article" date="2014" name="Genome Announc.">
        <title>Draft Genome Sequence of Lysobacter capsici AZ78, a Bacterium Antagonistic to Plant-Pathogenic Oomycetes.</title>
        <authorList>
            <person name="Puopolo G."/>
            <person name="Sonego P."/>
            <person name="Engelen K."/>
            <person name="Pertot I."/>
        </authorList>
    </citation>
    <scope>NUCLEOTIDE SEQUENCE [LARGE SCALE GENOMIC DNA]</scope>
    <source>
        <strain evidence="3 4">AZ78</strain>
    </source>
</reference>
<feature type="domain" description="Acyltransferase 3" evidence="2">
    <location>
        <begin position="15"/>
        <end position="340"/>
    </location>
</feature>
<feature type="transmembrane region" description="Helical" evidence="1">
    <location>
        <begin position="199"/>
        <end position="217"/>
    </location>
</feature>
<dbReference type="OrthoDB" id="9767863at2"/>
<keyword evidence="1" id="KW-0472">Membrane</keyword>
<feature type="transmembrane region" description="Helical" evidence="1">
    <location>
        <begin position="229"/>
        <end position="248"/>
    </location>
</feature>
<feature type="transmembrane region" description="Helical" evidence="1">
    <location>
        <begin position="45"/>
        <end position="70"/>
    </location>
</feature>
<dbReference type="Pfam" id="PF01757">
    <property type="entry name" value="Acyl_transf_3"/>
    <property type="match status" value="1"/>
</dbReference>
<dbReference type="Proteomes" id="UP000023435">
    <property type="component" value="Unassembled WGS sequence"/>
</dbReference>